<feature type="region of interest" description="Disordered" evidence="1">
    <location>
        <begin position="87"/>
        <end position="108"/>
    </location>
</feature>
<proteinExistence type="predicted"/>
<dbReference type="EMBL" id="CM029051">
    <property type="protein sequence ID" value="KAG2561049.1"/>
    <property type="molecule type" value="Genomic_DNA"/>
</dbReference>
<evidence type="ECO:0000313" key="2">
    <source>
        <dbReference type="EMBL" id="KAG2561049.1"/>
    </source>
</evidence>
<protein>
    <submittedName>
        <fullName evidence="2">Uncharacterized protein</fullName>
    </submittedName>
</protein>
<dbReference type="AlphaFoldDB" id="A0A8T0PK90"/>
<name>A0A8T0PK90_PANVG</name>
<keyword evidence="3" id="KW-1185">Reference proteome</keyword>
<accession>A0A8T0PK90</accession>
<gene>
    <name evidence="2" type="ORF">PVAP13_8KG102100</name>
</gene>
<organism evidence="2 3">
    <name type="scientific">Panicum virgatum</name>
    <name type="common">Blackwell switchgrass</name>
    <dbReference type="NCBI Taxonomy" id="38727"/>
    <lineage>
        <taxon>Eukaryota</taxon>
        <taxon>Viridiplantae</taxon>
        <taxon>Streptophyta</taxon>
        <taxon>Embryophyta</taxon>
        <taxon>Tracheophyta</taxon>
        <taxon>Spermatophyta</taxon>
        <taxon>Magnoliopsida</taxon>
        <taxon>Liliopsida</taxon>
        <taxon>Poales</taxon>
        <taxon>Poaceae</taxon>
        <taxon>PACMAD clade</taxon>
        <taxon>Panicoideae</taxon>
        <taxon>Panicodae</taxon>
        <taxon>Paniceae</taxon>
        <taxon>Panicinae</taxon>
        <taxon>Panicum</taxon>
        <taxon>Panicum sect. Hiantes</taxon>
    </lineage>
</organism>
<sequence>MPFEFGSLAVTYVGSNILKYPTYTQQYGDWWPVHPASCLVPACILHQVDEHTATHHIGRSMRREQTWLMPNGGGPGQIHQALAVTDPSRGGLAQPPAMALSPGGARIP</sequence>
<reference evidence="2" key="1">
    <citation type="submission" date="2020-05" db="EMBL/GenBank/DDBJ databases">
        <title>WGS assembly of Panicum virgatum.</title>
        <authorList>
            <person name="Lovell J.T."/>
            <person name="Jenkins J."/>
            <person name="Shu S."/>
            <person name="Juenger T.E."/>
            <person name="Schmutz J."/>
        </authorList>
    </citation>
    <scope>NUCLEOTIDE SEQUENCE</scope>
    <source>
        <strain evidence="2">AP13</strain>
    </source>
</reference>
<dbReference type="Proteomes" id="UP000823388">
    <property type="component" value="Chromosome 8K"/>
</dbReference>
<comment type="caution">
    <text evidence="2">The sequence shown here is derived from an EMBL/GenBank/DDBJ whole genome shotgun (WGS) entry which is preliminary data.</text>
</comment>
<evidence type="ECO:0000313" key="3">
    <source>
        <dbReference type="Proteomes" id="UP000823388"/>
    </source>
</evidence>
<evidence type="ECO:0000256" key="1">
    <source>
        <dbReference type="SAM" id="MobiDB-lite"/>
    </source>
</evidence>